<evidence type="ECO:0000256" key="1">
    <source>
        <dbReference type="SAM" id="Phobius"/>
    </source>
</evidence>
<comment type="caution">
    <text evidence="2">The sequence shown here is derived from an EMBL/GenBank/DDBJ whole genome shotgun (WGS) entry which is preliminary data.</text>
</comment>
<keyword evidence="1" id="KW-0472">Membrane</keyword>
<accession>A0ABT9RKY9</accession>
<gene>
    <name evidence="2" type="ORF">J2S55_009004</name>
</gene>
<dbReference type="Proteomes" id="UP001230426">
    <property type="component" value="Unassembled WGS sequence"/>
</dbReference>
<organism evidence="2 3">
    <name type="scientific">Streptosporangium brasiliense</name>
    <dbReference type="NCBI Taxonomy" id="47480"/>
    <lineage>
        <taxon>Bacteria</taxon>
        <taxon>Bacillati</taxon>
        <taxon>Actinomycetota</taxon>
        <taxon>Actinomycetes</taxon>
        <taxon>Streptosporangiales</taxon>
        <taxon>Streptosporangiaceae</taxon>
        <taxon>Streptosporangium</taxon>
    </lineage>
</organism>
<keyword evidence="1" id="KW-0812">Transmembrane</keyword>
<reference evidence="2 3" key="1">
    <citation type="submission" date="2023-07" db="EMBL/GenBank/DDBJ databases">
        <title>Sequencing the genomes of 1000 actinobacteria strains.</title>
        <authorList>
            <person name="Klenk H.-P."/>
        </authorList>
    </citation>
    <scope>NUCLEOTIDE SEQUENCE [LARGE SCALE GENOMIC DNA]</scope>
    <source>
        <strain evidence="2 3">DSM 44109</strain>
    </source>
</reference>
<keyword evidence="1" id="KW-1133">Transmembrane helix</keyword>
<feature type="transmembrane region" description="Helical" evidence="1">
    <location>
        <begin position="12"/>
        <end position="31"/>
    </location>
</feature>
<dbReference type="EMBL" id="JAUSRB010000002">
    <property type="protein sequence ID" value="MDP9869738.1"/>
    <property type="molecule type" value="Genomic_DNA"/>
</dbReference>
<name>A0ABT9RKY9_9ACTN</name>
<evidence type="ECO:0000313" key="3">
    <source>
        <dbReference type="Proteomes" id="UP001230426"/>
    </source>
</evidence>
<keyword evidence="3" id="KW-1185">Reference proteome</keyword>
<protein>
    <submittedName>
        <fullName evidence="2">Uncharacterized protein</fullName>
    </submittedName>
</protein>
<proteinExistence type="predicted"/>
<dbReference type="RefSeq" id="WP_306874003.1">
    <property type="nucleotide sequence ID" value="NZ_JAUSRB010000002.1"/>
</dbReference>
<evidence type="ECO:0000313" key="2">
    <source>
        <dbReference type="EMBL" id="MDP9869738.1"/>
    </source>
</evidence>
<sequence length="64" mass="6692">MPIFVSAMFGTFWVMAVYPVGLCGGAIIAGVEDDKDVAITDRNNPLCGKTSQSLLNATIAKNGT</sequence>